<dbReference type="GO" id="GO:0098719">
    <property type="term" value="P:sodium ion import across plasma membrane"/>
    <property type="evidence" value="ECO:0007669"/>
    <property type="project" value="TreeGrafter"/>
</dbReference>
<dbReference type="PRINTS" id="PR01087">
    <property type="entry name" value="NAHEXCHNGR3"/>
</dbReference>
<reference evidence="18" key="1">
    <citation type="submission" date="2025-08" db="UniProtKB">
        <authorList>
            <consortium name="Ensembl"/>
        </authorList>
    </citation>
    <scope>IDENTIFICATION</scope>
</reference>
<evidence type="ECO:0000256" key="3">
    <source>
        <dbReference type="ARBA" id="ARBA00022448"/>
    </source>
</evidence>
<comment type="subcellular location">
    <subcellularLocation>
        <location evidence="2">Cell membrane</location>
        <topology evidence="2">Multi-pass membrane protein</topology>
    </subcellularLocation>
    <subcellularLocation>
        <location evidence="1">Recycling endosome membrane</location>
        <topology evidence="1">Multi-pass membrane protein</topology>
    </subcellularLocation>
</comment>
<keyword evidence="6 13" id="KW-0812">Transmembrane</keyword>
<dbReference type="Proteomes" id="UP001108240">
    <property type="component" value="Unplaced"/>
</dbReference>
<evidence type="ECO:0000256" key="4">
    <source>
        <dbReference type="ARBA" id="ARBA00022449"/>
    </source>
</evidence>
<protein>
    <recommendedName>
        <fullName evidence="13">Sodium/hydrogen exchanger</fullName>
    </recommendedName>
</protein>
<keyword evidence="11 15" id="KW-0472">Membrane</keyword>
<evidence type="ECO:0000313" key="18">
    <source>
        <dbReference type="Ensembl" id="ENSCCRP00000111549.1"/>
    </source>
</evidence>
<accession>A0A9J7XVE7</accession>
<feature type="region of interest" description="Disordered" evidence="14">
    <location>
        <begin position="63"/>
        <end position="82"/>
    </location>
</feature>
<evidence type="ECO:0000256" key="16">
    <source>
        <dbReference type="SAM" id="SignalP"/>
    </source>
</evidence>
<evidence type="ECO:0000256" key="9">
    <source>
        <dbReference type="ARBA" id="ARBA00023053"/>
    </source>
</evidence>
<dbReference type="Ensembl" id="ENSCCRT00000135178.1">
    <property type="protein sequence ID" value="ENSCCRP00000111549.1"/>
    <property type="gene ID" value="ENSCCRG00000018485.2"/>
</dbReference>
<dbReference type="Pfam" id="PF00999">
    <property type="entry name" value="Na_H_Exchanger"/>
    <property type="match status" value="1"/>
</dbReference>
<dbReference type="GeneTree" id="ENSGT00940000159190"/>
<keyword evidence="10 13" id="KW-0406">Ion transport</keyword>
<evidence type="ECO:0000256" key="12">
    <source>
        <dbReference type="ARBA" id="ARBA00023201"/>
    </source>
</evidence>
<evidence type="ECO:0000256" key="1">
    <source>
        <dbReference type="ARBA" id="ARBA00004195"/>
    </source>
</evidence>
<evidence type="ECO:0000259" key="17">
    <source>
        <dbReference type="Pfam" id="PF00999"/>
    </source>
</evidence>
<feature type="transmembrane region" description="Helical" evidence="15">
    <location>
        <begin position="482"/>
        <end position="504"/>
    </location>
</feature>
<dbReference type="Gene3D" id="6.10.250.1040">
    <property type="match status" value="1"/>
</dbReference>
<comment type="similarity">
    <text evidence="13">Belongs to the monovalent cation:proton antiporter 1 (CPA1) transporter (TC 2.A.36) family.</text>
</comment>
<evidence type="ECO:0000313" key="19">
    <source>
        <dbReference type="Proteomes" id="UP001108240"/>
    </source>
</evidence>
<dbReference type="GO" id="GO:0051453">
    <property type="term" value="P:regulation of intracellular pH"/>
    <property type="evidence" value="ECO:0007669"/>
    <property type="project" value="TreeGrafter"/>
</dbReference>
<feature type="transmembrane region" description="Helical" evidence="15">
    <location>
        <begin position="220"/>
        <end position="244"/>
    </location>
</feature>
<evidence type="ECO:0000256" key="7">
    <source>
        <dbReference type="ARBA" id="ARBA00022753"/>
    </source>
</evidence>
<evidence type="ECO:0000256" key="5">
    <source>
        <dbReference type="ARBA" id="ARBA00022475"/>
    </source>
</evidence>
<feature type="transmembrane region" description="Helical" evidence="15">
    <location>
        <begin position="452"/>
        <end position="470"/>
    </location>
</feature>
<keyword evidence="3 13" id="KW-0813">Transport</keyword>
<reference evidence="18" key="2">
    <citation type="submission" date="2025-09" db="UniProtKB">
        <authorList>
            <consortium name="Ensembl"/>
        </authorList>
    </citation>
    <scope>IDENTIFICATION</scope>
</reference>
<evidence type="ECO:0000256" key="15">
    <source>
        <dbReference type="SAM" id="Phobius"/>
    </source>
</evidence>
<sequence length="744" mass="83250">MRGLSLLLFITVASDATTDLYVTAASLPPELGVSAAPAVTSPVASRYVPEEYGHPGIALARSAEEPAAPSTEDGESSHQHGGGGYRIVQWEWSYVQTPYIIASWLLVASVAKILFHFSQRFTTAVPESCMLILLGLVLGAVVLIASKKQPYQLDPGLFFLFLLPTIVGDAGYFMPARLFFDNLGAILLYAVVGTLWNAFCTGFCLYGVKMAGVIDEKVNAGLMDFLLFGALISAVDPVAVLAVFEEVHVNETLFIIVFGESLVNDAVTVVLYKVYISFVEVGPGNVHTADYFKGIASFLIVSIGGTLVGLIFAVILAFVTRFTKKVRIIEPLFVFLLVYLAYLTAELFSLSAILSMTFCGIGCKKYVEANISQKSRTTVKYTMKTLASIAETIIFIFLGISAVDKSKWAWDTGLVVSTLIFILVFRAMGVVGQTWFLNWFRLVPLDKIDQVVMSYGGLRGAVAFALVVLLDKEQVKAKDYFVATTIVVVFFTVMFQGLTIKPLVKWLKVPRSTNRKPTINEEIHERAFDHILTAVEDIAGLNGYHHWRDKWEQFDKNYLSKLLLRKSVYHKSELWEAYQKINIRDAISVIDQVKVLIYSEDTNTVNTHPEQWAAIYAAARENGSGVCLDLQVIDTVPGAKIEEELETHHVLAGNLYKPRRRYQSHYSRHFMTVGEKERQDREVFQRNMRNRLESFKSTRYKRHKKDRSQKKAIAQNCSKTHLCITFVARKAPETPKERPKSGEI</sequence>
<evidence type="ECO:0000256" key="10">
    <source>
        <dbReference type="ARBA" id="ARBA00023065"/>
    </source>
</evidence>
<dbReference type="InterPro" id="IPR018410">
    <property type="entry name" value="Na/H_exchanger_3/5"/>
</dbReference>
<keyword evidence="9" id="KW-0915">Sodium</keyword>
<evidence type="ECO:0000256" key="6">
    <source>
        <dbReference type="ARBA" id="ARBA00022692"/>
    </source>
</evidence>
<evidence type="ECO:0000256" key="8">
    <source>
        <dbReference type="ARBA" id="ARBA00022989"/>
    </source>
</evidence>
<feature type="signal peptide" evidence="16">
    <location>
        <begin position="1"/>
        <end position="16"/>
    </location>
</feature>
<feature type="transmembrane region" description="Helical" evidence="15">
    <location>
        <begin position="415"/>
        <end position="440"/>
    </location>
</feature>
<feature type="transmembrane region" description="Helical" evidence="15">
    <location>
        <begin position="295"/>
        <end position="319"/>
    </location>
</feature>
<keyword evidence="12 13" id="KW-0739">Sodium transport</keyword>
<dbReference type="InterPro" id="IPR018422">
    <property type="entry name" value="Cation/H_exchanger_CPA1"/>
</dbReference>
<proteinExistence type="inferred from homology"/>
<keyword evidence="5" id="KW-1003">Cell membrane</keyword>
<dbReference type="PANTHER" id="PTHR10110">
    <property type="entry name" value="SODIUM/HYDROGEN EXCHANGER"/>
    <property type="match status" value="1"/>
</dbReference>
<dbReference type="Gene3D" id="6.10.140.1330">
    <property type="match status" value="1"/>
</dbReference>
<dbReference type="OMA" id="LFMEQKP"/>
<keyword evidence="7" id="KW-0967">Endosome</keyword>
<evidence type="ECO:0000256" key="14">
    <source>
        <dbReference type="SAM" id="MobiDB-lite"/>
    </source>
</evidence>
<keyword evidence="19" id="KW-1185">Reference proteome</keyword>
<name>A0A9J7XVE7_CYPCA</name>
<dbReference type="NCBIfam" id="TIGR00840">
    <property type="entry name" value="b_cpa1"/>
    <property type="match status" value="1"/>
</dbReference>
<keyword evidence="8 15" id="KW-1133">Transmembrane helix</keyword>
<feature type="transmembrane region" description="Helical" evidence="15">
    <location>
        <begin position="385"/>
        <end position="403"/>
    </location>
</feature>
<evidence type="ECO:0000256" key="13">
    <source>
        <dbReference type="RuleBase" id="RU003722"/>
    </source>
</evidence>
<dbReference type="GO" id="GO:0055038">
    <property type="term" value="C:recycling endosome membrane"/>
    <property type="evidence" value="ECO:0007669"/>
    <property type="project" value="UniProtKB-SubCell"/>
</dbReference>
<dbReference type="InterPro" id="IPR004709">
    <property type="entry name" value="NaH_exchanger"/>
</dbReference>
<dbReference type="GO" id="GO:0015385">
    <property type="term" value="F:sodium:proton antiporter activity"/>
    <property type="evidence" value="ECO:0007669"/>
    <property type="project" value="InterPro"/>
</dbReference>
<evidence type="ECO:0000256" key="2">
    <source>
        <dbReference type="ARBA" id="ARBA00004651"/>
    </source>
</evidence>
<feature type="transmembrane region" description="Helical" evidence="15">
    <location>
        <begin position="129"/>
        <end position="145"/>
    </location>
</feature>
<keyword evidence="16" id="KW-0732">Signal</keyword>
<keyword evidence="4 13" id="KW-0050">Antiport</keyword>
<dbReference type="PRINTS" id="PR01084">
    <property type="entry name" value="NAHEXCHNGR"/>
</dbReference>
<dbReference type="GO" id="GO:0005886">
    <property type="term" value="C:plasma membrane"/>
    <property type="evidence" value="ECO:0007669"/>
    <property type="project" value="UniProtKB-SubCell"/>
</dbReference>
<dbReference type="AlphaFoldDB" id="A0A9J7XVE7"/>
<dbReference type="GO" id="GO:0015386">
    <property type="term" value="F:potassium:proton antiporter activity"/>
    <property type="evidence" value="ECO:0007669"/>
    <property type="project" value="TreeGrafter"/>
</dbReference>
<feature type="transmembrane region" description="Helical" evidence="15">
    <location>
        <begin position="186"/>
        <end position="208"/>
    </location>
</feature>
<feature type="domain" description="Cation/H+ exchanger transmembrane" evidence="17">
    <location>
        <begin position="106"/>
        <end position="506"/>
    </location>
</feature>
<organism evidence="18 19">
    <name type="scientific">Cyprinus carpio carpio</name>
    <dbReference type="NCBI Taxonomy" id="630221"/>
    <lineage>
        <taxon>Eukaryota</taxon>
        <taxon>Metazoa</taxon>
        <taxon>Chordata</taxon>
        <taxon>Craniata</taxon>
        <taxon>Vertebrata</taxon>
        <taxon>Euteleostomi</taxon>
        <taxon>Actinopterygii</taxon>
        <taxon>Neopterygii</taxon>
        <taxon>Teleostei</taxon>
        <taxon>Ostariophysi</taxon>
        <taxon>Cypriniformes</taxon>
        <taxon>Cyprinidae</taxon>
        <taxon>Cyprininae</taxon>
        <taxon>Cyprinus</taxon>
    </lineage>
</organism>
<dbReference type="InterPro" id="IPR006153">
    <property type="entry name" value="Cation/H_exchanger_TM"/>
</dbReference>
<evidence type="ECO:0000256" key="11">
    <source>
        <dbReference type="ARBA" id="ARBA00023136"/>
    </source>
</evidence>
<feature type="transmembrane region" description="Helical" evidence="15">
    <location>
        <begin position="157"/>
        <end position="174"/>
    </location>
</feature>
<feature type="chain" id="PRO_5039931252" description="Sodium/hydrogen exchanger" evidence="16">
    <location>
        <begin position="17"/>
        <end position="744"/>
    </location>
</feature>
<dbReference type="PANTHER" id="PTHR10110:SF56">
    <property type="entry name" value="SODIUM_HYDROGEN EXCHANGER 5"/>
    <property type="match status" value="1"/>
</dbReference>